<evidence type="ECO:0000313" key="7">
    <source>
        <dbReference type="Proteomes" id="UP000779900"/>
    </source>
</evidence>
<dbReference type="PANTHER" id="PTHR12682">
    <property type="entry name" value="ARCHEASE"/>
    <property type="match status" value="1"/>
</dbReference>
<evidence type="ECO:0000313" key="6">
    <source>
        <dbReference type="EMBL" id="MBM3331184.1"/>
    </source>
</evidence>
<reference evidence="6" key="1">
    <citation type="submission" date="2019-03" db="EMBL/GenBank/DDBJ databases">
        <title>Lake Tanganyika Metagenome-Assembled Genomes (MAGs).</title>
        <authorList>
            <person name="Tran P."/>
        </authorList>
    </citation>
    <scope>NUCLEOTIDE SEQUENCE</scope>
    <source>
        <strain evidence="6">K_DeepCast_150m_m2_040</strain>
    </source>
</reference>
<gene>
    <name evidence="6" type="ORF">FJY68_04940</name>
</gene>
<keyword evidence="2" id="KW-0819">tRNA processing</keyword>
<accession>A0A938BSX7</accession>
<dbReference type="InterPro" id="IPR036820">
    <property type="entry name" value="Archease_dom_sf"/>
</dbReference>
<sequence>MQFRIRTSAFSILHSDFCLDPHTLSLCPFIPVRPKPLSPRTPEPLAYRLLEHTSDIRVEIYGTDLKELFANAATCLFDLTLDRKKVRVVRSVPVSLESADLPELFLDWLRELLFLFSAHSLAIRQVEIASVEPTKVQATVFGEEFDAGRHGLKVEVKTPTYHEYRIDTTDEGYQATIVLDV</sequence>
<dbReference type="Gene3D" id="3.55.10.10">
    <property type="entry name" value="Archease domain"/>
    <property type="match status" value="1"/>
</dbReference>
<dbReference type="GO" id="GO:0008033">
    <property type="term" value="P:tRNA processing"/>
    <property type="evidence" value="ECO:0007669"/>
    <property type="project" value="UniProtKB-KW"/>
</dbReference>
<evidence type="ECO:0000256" key="4">
    <source>
        <dbReference type="ARBA" id="ARBA00022837"/>
    </source>
</evidence>
<dbReference type="Pfam" id="PF01951">
    <property type="entry name" value="Archease"/>
    <property type="match status" value="1"/>
</dbReference>
<comment type="similarity">
    <text evidence="1">Belongs to the archease family.</text>
</comment>
<dbReference type="InterPro" id="IPR023572">
    <property type="entry name" value="Archease_dom"/>
</dbReference>
<evidence type="ECO:0000259" key="5">
    <source>
        <dbReference type="Pfam" id="PF01951"/>
    </source>
</evidence>
<keyword evidence="4" id="KW-0106">Calcium</keyword>
<protein>
    <submittedName>
        <fullName evidence="6">Archease</fullName>
    </submittedName>
</protein>
<proteinExistence type="inferred from homology"/>
<dbReference type="AlphaFoldDB" id="A0A938BSX7"/>
<dbReference type="SUPFAM" id="SSF69819">
    <property type="entry name" value="MTH1598-like"/>
    <property type="match status" value="1"/>
</dbReference>
<organism evidence="6 7">
    <name type="scientific">candidate division WOR-3 bacterium</name>
    <dbReference type="NCBI Taxonomy" id="2052148"/>
    <lineage>
        <taxon>Bacteria</taxon>
        <taxon>Bacteria division WOR-3</taxon>
    </lineage>
</organism>
<comment type="caution">
    <text evidence="6">The sequence shown here is derived from an EMBL/GenBank/DDBJ whole genome shotgun (WGS) entry which is preliminary data.</text>
</comment>
<evidence type="ECO:0000256" key="3">
    <source>
        <dbReference type="ARBA" id="ARBA00022723"/>
    </source>
</evidence>
<dbReference type="EMBL" id="VGIR01000021">
    <property type="protein sequence ID" value="MBM3331184.1"/>
    <property type="molecule type" value="Genomic_DNA"/>
</dbReference>
<dbReference type="Proteomes" id="UP000779900">
    <property type="component" value="Unassembled WGS sequence"/>
</dbReference>
<evidence type="ECO:0000256" key="1">
    <source>
        <dbReference type="ARBA" id="ARBA00007963"/>
    </source>
</evidence>
<dbReference type="GO" id="GO:0046872">
    <property type="term" value="F:metal ion binding"/>
    <property type="evidence" value="ECO:0007669"/>
    <property type="project" value="UniProtKB-KW"/>
</dbReference>
<dbReference type="InterPro" id="IPR002804">
    <property type="entry name" value="Archease"/>
</dbReference>
<name>A0A938BSX7_UNCW3</name>
<feature type="domain" description="Archease" evidence="5">
    <location>
        <begin position="47"/>
        <end position="181"/>
    </location>
</feature>
<dbReference type="PANTHER" id="PTHR12682:SF11">
    <property type="entry name" value="PROTEIN ARCHEASE"/>
    <property type="match status" value="1"/>
</dbReference>
<evidence type="ECO:0000256" key="2">
    <source>
        <dbReference type="ARBA" id="ARBA00022694"/>
    </source>
</evidence>
<keyword evidence="3" id="KW-0479">Metal-binding</keyword>